<dbReference type="EMBL" id="LCDG01000014">
    <property type="protein sequence ID" value="KKS46961.1"/>
    <property type="molecule type" value="Genomic_DNA"/>
</dbReference>
<dbReference type="InterPro" id="IPR008816">
    <property type="entry name" value="Gly_zipper_2TM_dom"/>
</dbReference>
<evidence type="ECO:0000313" key="4">
    <source>
        <dbReference type="Proteomes" id="UP000034704"/>
    </source>
</evidence>
<dbReference type="Proteomes" id="UP000034704">
    <property type="component" value="Unassembled WGS sequence"/>
</dbReference>
<accession>A0A0G1BKZ2</accession>
<dbReference type="AlphaFoldDB" id="A0A0G1BKZ2"/>
<dbReference type="Pfam" id="PF05433">
    <property type="entry name" value="Rick_17kDa_Anti"/>
    <property type="match status" value="1"/>
</dbReference>
<evidence type="ECO:0000259" key="2">
    <source>
        <dbReference type="Pfam" id="PF05433"/>
    </source>
</evidence>
<organism evidence="3 4">
    <name type="scientific">Candidatus Nomurabacteria bacterium GW2011_GWC2_42_20</name>
    <dbReference type="NCBI Taxonomy" id="1618756"/>
    <lineage>
        <taxon>Bacteria</taxon>
        <taxon>Candidatus Nomuraibacteriota</taxon>
    </lineage>
</organism>
<gene>
    <name evidence="3" type="ORF">UV12_C0014G0007</name>
</gene>
<feature type="region of interest" description="Disordered" evidence="1">
    <location>
        <begin position="72"/>
        <end position="95"/>
    </location>
</feature>
<evidence type="ECO:0000313" key="3">
    <source>
        <dbReference type="EMBL" id="KKS46961.1"/>
    </source>
</evidence>
<dbReference type="GO" id="GO:0019867">
    <property type="term" value="C:outer membrane"/>
    <property type="evidence" value="ECO:0007669"/>
    <property type="project" value="InterPro"/>
</dbReference>
<evidence type="ECO:0000256" key="1">
    <source>
        <dbReference type="SAM" id="MobiDB-lite"/>
    </source>
</evidence>
<protein>
    <submittedName>
        <fullName evidence="3">17 kDa surface antigen</fullName>
    </submittedName>
</protein>
<dbReference type="STRING" id="1618756.UV12_C0014G0007"/>
<comment type="caution">
    <text evidence="3">The sequence shown here is derived from an EMBL/GenBank/DDBJ whole genome shotgun (WGS) entry which is preliminary data.</text>
</comment>
<proteinExistence type="predicted"/>
<reference evidence="3 4" key="1">
    <citation type="journal article" date="2015" name="Nature">
        <title>rRNA introns, odd ribosomes, and small enigmatic genomes across a large radiation of phyla.</title>
        <authorList>
            <person name="Brown C.T."/>
            <person name="Hug L.A."/>
            <person name="Thomas B.C."/>
            <person name="Sharon I."/>
            <person name="Castelle C.J."/>
            <person name="Singh A."/>
            <person name="Wilkins M.J."/>
            <person name="Williams K.H."/>
            <person name="Banfield J.F."/>
        </authorList>
    </citation>
    <scope>NUCLEOTIDE SEQUENCE [LARGE SCALE GENOMIC DNA]</scope>
</reference>
<feature type="domain" description="Glycine zipper 2TM" evidence="2">
    <location>
        <begin position="16"/>
        <end position="56"/>
    </location>
</feature>
<sequence length="113" mass="11273">MVLAFGATSVAQADTGGAALGGILGAVVGSQVGGGNGRVAATAVGAIIGSQVGDKMTTNPPVRRAVYQPREQYGAGGDPELEAARAQGRAERERAARQQAIQAAYQCGRDGSC</sequence>
<name>A0A0G1BKZ2_9BACT</name>